<comment type="caution">
    <text evidence="2">The sequence shown here is derived from an EMBL/GenBank/DDBJ whole genome shotgun (WGS) entry which is preliminary data.</text>
</comment>
<feature type="region of interest" description="Disordered" evidence="1">
    <location>
        <begin position="1"/>
        <end position="84"/>
    </location>
</feature>
<name>A0A427XPD8_9TREE</name>
<evidence type="ECO:0000256" key="1">
    <source>
        <dbReference type="SAM" id="MobiDB-lite"/>
    </source>
</evidence>
<dbReference type="AlphaFoldDB" id="A0A427XPD8"/>
<feature type="compositionally biased region" description="Acidic residues" evidence="1">
    <location>
        <begin position="23"/>
        <end position="32"/>
    </location>
</feature>
<gene>
    <name evidence="2" type="ORF">EHS25_007177</name>
</gene>
<accession>A0A427XPD8</accession>
<proteinExistence type="predicted"/>
<sequence>MHTSPVHTVQHKQPEDVLKIRVEDDDGDENSPPEEGSPIRDTDDRPDPSEERDRELVRSEVQDVEKTRQTTASQPRSRIPIPSRRIPVGQRWAYVPVEQREPVDTFEGPRTKMGRPIRPPNRFAGLTSEMAIVSNGSMREPRTVREALSGPNGNKWLSSMESEIKNIESKGTWIGTSLPKGRKAVGCINGSSK</sequence>
<reference evidence="2 3" key="1">
    <citation type="submission" date="2018-11" db="EMBL/GenBank/DDBJ databases">
        <title>Genome sequence of Saitozyma podzolica DSM 27192.</title>
        <authorList>
            <person name="Aliyu H."/>
            <person name="Gorte O."/>
            <person name="Ochsenreither K."/>
        </authorList>
    </citation>
    <scope>NUCLEOTIDE SEQUENCE [LARGE SCALE GENOMIC DNA]</scope>
    <source>
        <strain evidence="2 3">DSM 27192</strain>
    </source>
</reference>
<dbReference type="Proteomes" id="UP000279259">
    <property type="component" value="Unassembled WGS sequence"/>
</dbReference>
<feature type="compositionally biased region" description="Basic and acidic residues" evidence="1">
    <location>
        <begin position="12"/>
        <end position="22"/>
    </location>
</feature>
<protein>
    <submittedName>
        <fullName evidence="2">Uncharacterized protein</fullName>
    </submittedName>
</protein>
<dbReference type="OrthoDB" id="3344688at2759"/>
<evidence type="ECO:0000313" key="2">
    <source>
        <dbReference type="EMBL" id="RSH80699.1"/>
    </source>
</evidence>
<keyword evidence="3" id="KW-1185">Reference proteome</keyword>
<evidence type="ECO:0000313" key="3">
    <source>
        <dbReference type="Proteomes" id="UP000279259"/>
    </source>
</evidence>
<dbReference type="EMBL" id="RSCD01000034">
    <property type="protein sequence ID" value="RSH80699.1"/>
    <property type="molecule type" value="Genomic_DNA"/>
</dbReference>
<feature type="compositionally biased region" description="Low complexity" evidence="1">
    <location>
        <begin position="75"/>
        <end position="84"/>
    </location>
</feature>
<organism evidence="2 3">
    <name type="scientific">Saitozyma podzolica</name>
    <dbReference type="NCBI Taxonomy" id="1890683"/>
    <lineage>
        <taxon>Eukaryota</taxon>
        <taxon>Fungi</taxon>
        <taxon>Dikarya</taxon>
        <taxon>Basidiomycota</taxon>
        <taxon>Agaricomycotina</taxon>
        <taxon>Tremellomycetes</taxon>
        <taxon>Tremellales</taxon>
        <taxon>Trimorphomycetaceae</taxon>
        <taxon>Saitozyma</taxon>
    </lineage>
</organism>
<feature type="region of interest" description="Disordered" evidence="1">
    <location>
        <begin position="103"/>
        <end position="122"/>
    </location>
</feature>
<feature type="compositionally biased region" description="Basic and acidic residues" evidence="1">
    <location>
        <begin position="37"/>
        <end position="68"/>
    </location>
</feature>